<keyword evidence="3" id="KW-0808">Transferase</keyword>
<dbReference type="InterPro" id="IPR048284">
    <property type="entry name" value="EryCIII-like_N"/>
</dbReference>
<dbReference type="Pfam" id="PF21036">
    <property type="entry name" value="EryCIII-like_N"/>
    <property type="match status" value="1"/>
</dbReference>
<dbReference type="InterPro" id="IPR010610">
    <property type="entry name" value="EryCIII-like_C"/>
</dbReference>
<dbReference type="Proteomes" id="UP000186168">
    <property type="component" value="Unassembled WGS sequence"/>
</dbReference>
<evidence type="ECO:0000256" key="1">
    <source>
        <dbReference type="ARBA" id="ARBA00006962"/>
    </source>
</evidence>
<name>A0A1R1SR29_9ACTN</name>
<dbReference type="GO" id="GO:0016758">
    <property type="term" value="F:hexosyltransferase activity"/>
    <property type="evidence" value="ECO:0007669"/>
    <property type="project" value="UniProtKB-ARBA"/>
</dbReference>
<evidence type="ECO:0000313" key="7">
    <source>
        <dbReference type="EMBL" id="OMI40499.1"/>
    </source>
</evidence>
<dbReference type="FunFam" id="3.40.50.2000:FF:000072">
    <property type="entry name" value="Glycosyl transferase"/>
    <property type="match status" value="1"/>
</dbReference>
<keyword evidence="8" id="KW-1185">Reference proteome</keyword>
<accession>A0A1R1SR29</accession>
<evidence type="ECO:0000256" key="3">
    <source>
        <dbReference type="ARBA" id="ARBA00022679"/>
    </source>
</evidence>
<dbReference type="CDD" id="cd03784">
    <property type="entry name" value="GT1_Gtf-like"/>
    <property type="match status" value="1"/>
</dbReference>
<dbReference type="InterPro" id="IPR050426">
    <property type="entry name" value="Glycosyltransferase_28"/>
</dbReference>
<evidence type="ECO:0000259" key="6">
    <source>
        <dbReference type="Pfam" id="PF21036"/>
    </source>
</evidence>
<dbReference type="NCBIfam" id="TIGR04516">
    <property type="entry name" value="glycosyl_450act"/>
    <property type="match status" value="1"/>
</dbReference>
<dbReference type="EMBL" id="ASQP01000085">
    <property type="protein sequence ID" value="OMI40499.1"/>
    <property type="molecule type" value="Genomic_DNA"/>
</dbReference>
<evidence type="ECO:0000256" key="2">
    <source>
        <dbReference type="ARBA" id="ARBA00022676"/>
    </source>
</evidence>
<dbReference type="RefSeq" id="WP_065965036.1">
    <property type="nucleotide sequence ID" value="NZ_ASQP01000085.1"/>
</dbReference>
<feature type="domain" description="Erythromycin biosynthesis protein CIII-like C-terminal" evidence="5">
    <location>
        <begin position="293"/>
        <end position="437"/>
    </location>
</feature>
<feature type="domain" description="Erythromycin biosynthesis protein CIII-like N-terminal" evidence="6">
    <location>
        <begin position="22"/>
        <end position="277"/>
    </location>
</feature>
<keyword evidence="4" id="KW-0045">Antibiotic biosynthesis</keyword>
<dbReference type="InterPro" id="IPR030953">
    <property type="entry name" value="Glycosyl_450act"/>
</dbReference>
<sequence length="452" mass="49662">MRVLFATVSEKSHLYTMVPLAWALTTAGHEVRVAGNPAVTDAITHSGLTATPVGTDHRMGDAFAPYRELSARIIDARKRDDRAGARELYRTLYGLLENEAMDWSEPGVERETWPSVLTKYQVNVERLYRVYNDSMVDDLVELARSWRPDLVIWSPLAYAGAVAARVVGAAHARLLWNVDIYSAMRGVFLELAGRQPAERPEDPLGDWLTGHLRRHGSDFAEEVTTGQWTIDQGPASLQLPLGVRRVAVRYAPYNGPSVEPDWVRRAPDRPRVCFSPGSSTASVIGASHLPVPEILDAVADLDIEFVASLPPQESGSLRRVPDNTRIVDFVPLHTIVPSCSAVVHHGGFGGWSAALLHGVPQFLLPIRFSDWWAKAAVLDAQGGGAYLHASEVTAETLREGLVRLLEEPSYRESAARLRREMLDAPTPNDLVPTLEKLTRDFRGDGPGVGVAP</sequence>
<organism evidence="7 8">
    <name type="scientific">Streptomyces sparsogenes DSM 40356</name>
    <dbReference type="NCBI Taxonomy" id="1331668"/>
    <lineage>
        <taxon>Bacteria</taxon>
        <taxon>Bacillati</taxon>
        <taxon>Actinomycetota</taxon>
        <taxon>Actinomycetes</taxon>
        <taxon>Kitasatosporales</taxon>
        <taxon>Streptomycetaceae</taxon>
        <taxon>Streptomyces</taxon>
    </lineage>
</organism>
<reference evidence="7 8" key="1">
    <citation type="submission" date="2013-05" db="EMBL/GenBank/DDBJ databases">
        <title>Genome sequence of Streptomyces sparsogenes DSM 40356.</title>
        <authorList>
            <person name="Coyne S."/>
            <person name="Seebeck F.P."/>
        </authorList>
    </citation>
    <scope>NUCLEOTIDE SEQUENCE [LARGE SCALE GENOMIC DNA]</scope>
    <source>
        <strain evidence="7 8">DSM 40356</strain>
    </source>
</reference>
<dbReference type="Pfam" id="PF06722">
    <property type="entry name" value="EryCIII-like_C"/>
    <property type="match status" value="1"/>
</dbReference>
<dbReference type="GO" id="GO:0017000">
    <property type="term" value="P:antibiotic biosynthetic process"/>
    <property type="evidence" value="ECO:0007669"/>
    <property type="project" value="UniProtKB-KW"/>
</dbReference>
<gene>
    <name evidence="7" type="ORF">SPAR_05595</name>
</gene>
<dbReference type="SUPFAM" id="SSF53756">
    <property type="entry name" value="UDP-Glycosyltransferase/glycogen phosphorylase"/>
    <property type="match status" value="1"/>
</dbReference>
<dbReference type="GeneID" id="96745347"/>
<evidence type="ECO:0000259" key="5">
    <source>
        <dbReference type="Pfam" id="PF06722"/>
    </source>
</evidence>
<comment type="caution">
    <text evidence="7">The sequence shown here is derived from an EMBL/GenBank/DDBJ whole genome shotgun (WGS) entry which is preliminary data.</text>
</comment>
<comment type="similarity">
    <text evidence="1">Belongs to the glycosyltransferase 28 family.</text>
</comment>
<dbReference type="PANTHER" id="PTHR48050:SF13">
    <property type="entry name" value="STEROL 3-BETA-GLUCOSYLTRANSFERASE UGT80A2"/>
    <property type="match status" value="1"/>
</dbReference>
<evidence type="ECO:0000256" key="4">
    <source>
        <dbReference type="ARBA" id="ARBA00023194"/>
    </source>
</evidence>
<evidence type="ECO:0000313" key="8">
    <source>
        <dbReference type="Proteomes" id="UP000186168"/>
    </source>
</evidence>
<proteinExistence type="inferred from homology"/>
<keyword evidence="2" id="KW-0328">Glycosyltransferase</keyword>
<dbReference type="Gene3D" id="3.40.50.2000">
    <property type="entry name" value="Glycogen Phosphorylase B"/>
    <property type="match status" value="2"/>
</dbReference>
<dbReference type="InterPro" id="IPR002213">
    <property type="entry name" value="UDP_glucos_trans"/>
</dbReference>
<protein>
    <submittedName>
        <fullName evidence="7">Uncharacterized protein</fullName>
    </submittedName>
</protein>
<dbReference type="STRING" id="67365.GCA_001704635_00119"/>
<dbReference type="AlphaFoldDB" id="A0A1R1SR29"/>
<dbReference type="PANTHER" id="PTHR48050">
    <property type="entry name" value="STEROL 3-BETA-GLUCOSYLTRANSFERASE"/>
    <property type="match status" value="1"/>
</dbReference>
<dbReference type="GO" id="GO:0008194">
    <property type="term" value="F:UDP-glycosyltransferase activity"/>
    <property type="evidence" value="ECO:0007669"/>
    <property type="project" value="InterPro"/>
</dbReference>